<sequence>MSITIPYAFAAVSTLLIPTHVVYTSSYSTAIQAQVTSNTVCTTGWYRTALSSYYMPAKLDSSSRRILSGVLDSRFASIMRQAGVLSSSIDEAIDALPGMRTRAGPLRGQRYRVLVGAAAGEPCHTQRILLLEAKAINAEPIRAIWYRPSLIRVDGFYSVNGHSLQQALNPRPVISARLSSRFGKRIHPISGHYSFHGGVDWAAPYGTPVWASGPGIITFSGWRHGYGKTVIIRHNQQYETIYAHLSRTPLKLKVGKKIMRGDVIGYVGKTGRATGPHLHYEVRYQGHHINPLSISVGKPASLHGTTLHAFKRYLNTLLINENSLPNI</sequence>
<dbReference type="PANTHER" id="PTHR21666">
    <property type="entry name" value="PEPTIDASE-RELATED"/>
    <property type="match status" value="1"/>
</dbReference>
<keyword evidence="4" id="KW-1185">Reference proteome</keyword>
<reference evidence="3" key="1">
    <citation type="submission" date="2021-06" db="EMBL/GenBank/DDBJ databases">
        <authorList>
            <person name="Szabo G."/>
        </authorList>
    </citation>
    <scope>NUCLEOTIDE SEQUENCE</scope>
    <source>
        <strain evidence="3">MYVALT</strain>
    </source>
</reference>
<proteinExistence type="predicted"/>
<organism evidence="3 4">
    <name type="scientific">Candidatus Vallotiella hemipterorum</name>
    <dbReference type="NCBI Taxonomy" id="1177213"/>
    <lineage>
        <taxon>Bacteria</taxon>
        <taxon>Pseudomonadati</taxon>
        <taxon>Pseudomonadota</taxon>
        <taxon>Betaproteobacteria</taxon>
        <taxon>Burkholderiales</taxon>
        <taxon>Burkholderiaceae</taxon>
        <taxon>Candidatus Vallotiella</taxon>
    </lineage>
</organism>
<dbReference type="PANTHER" id="PTHR21666:SF289">
    <property type="entry name" value="L-ALA--D-GLU ENDOPEPTIDASE"/>
    <property type="match status" value="1"/>
</dbReference>
<dbReference type="Proteomes" id="UP000693996">
    <property type="component" value="Chromosome"/>
</dbReference>
<dbReference type="EMBL" id="OU343031">
    <property type="protein sequence ID" value="CAG7597025.1"/>
    <property type="molecule type" value="Genomic_DNA"/>
</dbReference>
<keyword evidence="1" id="KW-0732">Signal</keyword>
<gene>
    <name evidence="3" type="ORF">MYVALT_G_01380</name>
</gene>
<feature type="domain" description="M23ase beta-sheet core" evidence="2">
    <location>
        <begin position="195"/>
        <end position="291"/>
    </location>
</feature>
<dbReference type="FunFam" id="2.70.70.10:FF:000006">
    <property type="entry name" value="M23 family peptidase"/>
    <property type="match status" value="1"/>
</dbReference>
<evidence type="ECO:0000313" key="3">
    <source>
        <dbReference type="EMBL" id="CAG7597025.1"/>
    </source>
</evidence>
<evidence type="ECO:0000313" key="4">
    <source>
        <dbReference type="Proteomes" id="UP000693996"/>
    </source>
</evidence>
<dbReference type="KEGG" id="vtr:MYVALT_G_01380"/>
<dbReference type="AlphaFoldDB" id="A0A916NEF2"/>
<evidence type="ECO:0000256" key="1">
    <source>
        <dbReference type="ARBA" id="ARBA00022729"/>
    </source>
</evidence>
<dbReference type="SUPFAM" id="SSF51261">
    <property type="entry name" value="Duplicated hybrid motif"/>
    <property type="match status" value="1"/>
</dbReference>
<dbReference type="CDD" id="cd12797">
    <property type="entry name" value="M23_peptidase"/>
    <property type="match status" value="1"/>
</dbReference>
<dbReference type="Pfam" id="PF01551">
    <property type="entry name" value="Peptidase_M23"/>
    <property type="match status" value="1"/>
</dbReference>
<dbReference type="InterPro" id="IPR016047">
    <property type="entry name" value="M23ase_b-sheet_dom"/>
</dbReference>
<dbReference type="InterPro" id="IPR011055">
    <property type="entry name" value="Dup_hybrid_motif"/>
</dbReference>
<accession>A0A916NEF2</accession>
<dbReference type="InterPro" id="IPR050570">
    <property type="entry name" value="Cell_wall_metabolism_enzyme"/>
</dbReference>
<evidence type="ECO:0000259" key="2">
    <source>
        <dbReference type="Pfam" id="PF01551"/>
    </source>
</evidence>
<dbReference type="GO" id="GO:0004222">
    <property type="term" value="F:metalloendopeptidase activity"/>
    <property type="evidence" value="ECO:0007669"/>
    <property type="project" value="TreeGrafter"/>
</dbReference>
<dbReference type="Gene3D" id="2.70.70.10">
    <property type="entry name" value="Glucose Permease (Domain IIA)"/>
    <property type="match status" value="1"/>
</dbReference>
<name>A0A916NEF2_9BURK</name>
<protein>
    <submittedName>
        <fullName evidence="3">Peptidoglycan-specific endopeptidase, M23 family</fullName>
    </submittedName>
</protein>